<evidence type="ECO:0000313" key="1">
    <source>
        <dbReference type="EMBL" id="EHB43499.1"/>
    </source>
</evidence>
<name>A0A6C8GDY0_SALIN</name>
<accession>A0A6C8GDY0</accession>
<dbReference type="Proteomes" id="UP000004564">
    <property type="component" value="Chromosome"/>
</dbReference>
<gene>
    <name evidence="1" type="ORF">SEENIN0B_03415</name>
</gene>
<reference evidence="1 2" key="1">
    <citation type="submission" date="2011-09" db="EMBL/GenBank/DDBJ databases">
        <authorList>
            <person name="McClelland M."/>
            <person name="Clifton S."/>
            <person name="Porwollik S."/>
            <person name="Cheng P."/>
            <person name="Wollam A."/>
            <person name="Wang C."/>
            <person name="Pepin K."/>
            <person name="Bhonagiri V."/>
            <person name="Fulton R."/>
            <person name="Fulton L.F."/>
            <person name="Delehaunty K."/>
            <person name="Fronick C."/>
            <person name="O'Laughlin M."/>
            <person name="Godfrey J."/>
            <person name="Waligorski J."/>
            <person name="Appelbaum E."/>
            <person name="Farmer C."/>
            <person name="Strong C."/>
            <person name="Tomlinson C."/>
            <person name="Hou S."/>
            <person name="Minx P."/>
            <person name="Warren W."/>
            <person name="Wilson R.K."/>
        </authorList>
    </citation>
    <scope>NUCLEOTIDE SEQUENCE [LARGE SCALE GENOMIC DNA]</scope>
    <source>
        <strain evidence="2">SARB 27</strain>
    </source>
</reference>
<proteinExistence type="predicted"/>
<dbReference type="EMBL" id="AFYI01000002">
    <property type="protein sequence ID" value="EHB43499.1"/>
    <property type="molecule type" value="Genomic_DNA"/>
</dbReference>
<comment type="caution">
    <text evidence="1">The sequence shown here is derived from an EMBL/GenBank/DDBJ whole genome shotgun (WGS) entry which is preliminary data.</text>
</comment>
<sequence length="54" mass="6532">MPLIISPPLRCLPPRWRCRRWHPPTISPLPRCLLPRWRLHKIFHFLNLSGNKVN</sequence>
<protein>
    <submittedName>
        <fullName evidence="1">Uncharacterized protein</fullName>
    </submittedName>
</protein>
<evidence type="ECO:0000313" key="2">
    <source>
        <dbReference type="Proteomes" id="UP000004564"/>
    </source>
</evidence>
<dbReference type="AlphaFoldDB" id="A0A6C8GDY0"/>
<organism evidence="1 2">
    <name type="scientific">Salmonella enterica subsp. enterica serovar Infantis str. SARB27</name>
    <dbReference type="NCBI Taxonomy" id="596155"/>
    <lineage>
        <taxon>Bacteria</taxon>
        <taxon>Pseudomonadati</taxon>
        <taxon>Pseudomonadota</taxon>
        <taxon>Gammaproteobacteria</taxon>
        <taxon>Enterobacterales</taxon>
        <taxon>Enterobacteriaceae</taxon>
        <taxon>Salmonella</taxon>
    </lineage>
</organism>